<keyword evidence="3" id="KW-1185">Reference proteome</keyword>
<dbReference type="AlphaFoldDB" id="A0A4C1TIS8"/>
<accession>A0A4C1TIS8</accession>
<reference evidence="2 3" key="1">
    <citation type="journal article" date="2019" name="Commun. Biol.">
        <title>The bagworm genome reveals a unique fibroin gene that provides high tensile strength.</title>
        <authorList>
            <person name="Kono N."/>
            <person name="Nakamura H."/>
            <person name="Ohtoshi R."/>
            <person name="Tomita M."/>
            <person name="Numata K."/>
            <person name="Arakawa K."/>
        </authorList>
    </citation>
    <scope>NUCLEOTIDE SEQUENCE [LARGE SCALE GENOMIC DNA]</scope>
</reference>
<sequence length="174" mass="18924">MDTRNPRKITSASPAFWKQIGYSYGGREWAPGNLINWTKYNSGSCCFTSVSGNGFEIASATENQESRPGRIESENRTGVEHECMTTINIKIVIGIGMRSSTEIRIAIRTGIEAHAEVDATPSPTSAPPAGPSPVECECVASFPNLNYEPVHDLNPHNSPERRPFAVSNETPSDV</sequence>
<comment type="caution">
    <text evidence="2">The sequence shown here is derived from an EMBL/GenBank/DDBJ whole genome shotgun (WGS) entry which is preliminary data.</text>
</comment>
<evidence type="ECO:0000313" key="3">
    <source>
        <dbReference type="Proteomes" id="UP000299102"/>
    </source>
</evidence>
<gene>
    <name evidence="2" type="ORF">EVAR_92398_1</name>
</gene>
<evidence type="ECO:0000256" key="1">
    <source>
        <dbReference type="SAM" id="MobiDB-lite"/>
    </source>
</evidence>
<dbReference type="Proteomes" id="UP000299102">
    <property type="component" value="Unassembled WGS sequence"/>
</dbReference>
<dbReference type="EMBL" id="BGZK01000063">
    <property type="protein sequence ID" value="GBP14412.1"/>
    <property type="molecule type" value="Genomic_DNA"/>
</dbReference>
<name>A0A4C1TIS8_EUMVA</name>
<proteinExistence type="predicted"/>
<organism evidence="2 3">
    <name type="scientific">Eumeta variegata</name>
    <name type="common">Bagworm moth</name>
    <name type="synonym">Eumeta japonica</name>
    <dbReference type="NCBI Taxonomy" id="151549"/>
    <lineage>
        <taxon>Eukaryota</taxon>
        <taxon>Metazoa</taxon>
        <taxon>Ecdysozoa</taxon>
        <taxon>Arthropoda</taxon>
        <taxon>Hexapoda</taxon>
        <taxon>Insecta</taxon>
        <taxon>Pterygota</taxon>
        <taxon>Neoptera</taxon>
        <taxon>Endopterygota</taxon>
        <taxon>Lepidoptera</taxon>
        <taxon>Glossata</taxon>
        <taxon>Ditrysia</taxon>
        <taxon>Tineoidea</taxon>
        <taxon>Psychidae</taxon>
        <taxon>Oiketicinae</taxon>
        <taxon>Eumeta</taxon>
    </lineage>
</organism>
<protein>
    <submittedName>
        <fullName evidence="2">Uncharacterized protein</fullName>
    </submittedName>
</protein>
<feature type="compositionally biased region" description="Basic and acidic residues" evidence="1">
    <location>
        <begin position="149"/>
        <end position="163"/>
    </location>
</feature>
<feature type="region of interest" description="Disordered" evidence="1">
    <location>
        <begin position="149"/>
        <end position="174"/>
    </location>
</feature>
<evidence type="ECO:0000313" key="2">
    <source>
        <dbReference type="EMBL" id="GBP14412.1"/>
    </source>
</evidence>